<accession>A0A930DL04</accession>
<gene>
    <name evidence="7" type="ORF">HXM90_06800</name>
</gene>
<dbReference type="PANTHER" id="PTHR34857">
    <property type="entry name" value="SLL0384 PROTEIN"/>
    <property type="match status" value="1"/>
</dbReference>
<name>A0A930DL04_9FIRM</name>
<dbReference type="InterPro" id="IPR003339">
    <property type="entry name" value="ABC/ECF_trnsptr_transmembrane"/>
</dbReference>
<dbReference type="AlphaFoldDB" id="A0A930DL04"/>
<evidence type="ECO:0000256" key="2">
    <source>
        <dbReference type="ARBA" id="ARBA00022475"/>
    </source>
</evidence>
<organism evidence="7 8">
    <name type="scientific">Oribacterium sinus</name>
    <dbReference type="NCBI Taxonomy" id="237576"/>
    <lineage>
        <taxon>Bacteria</taxon>
        <taxon>Bacillati</taxon>
        <taxon>Bacillota</taxon>
        <taxon>Clostridia</taxon>
        <taxon>Lachnospirales</taxon>
        <taxon>Lachnospiraceae</taxon>
        <taxon>Oribacterium</taxon>
    </lineage>
</organism>
<evidence type="ECO:0000313" key="7">
    <source>
        <dbReference type="EMBL" id="MBF1273109.1"/>
    </source>
</evidence>
<dbReference type="PANTHER" id="PTHR34857:SF2">
    <property type="entry name" value="SLL0384 PROTEIN"/>
    <property type="match status" value="1"/>
</dbReference>
<dbReference type="InterPro" id="IPR051611">
    <property type="entry name" value="ECF_transporter_component"/>
</dbReference>
<keyword evidence="4 6" id="KW-1133">Transmembrane helix</keyword>
<comment type="subcellular location">
    <subcellularLocation>
        <location evidence="1">Membrane</location>
        <topology evidence="1">Multi-pass membrane protein</topology>
    </subcellularLocation>
</comment>
<keyword evidence="2" id="KW-1003">Cell membrane</keyword>
<feature type="transmembrane region" description="Helical" evidence="6">
    <location>
        <begin position="31"/>
        <end position="63"/>
    </location>
</feature>
<feature type="transmembrane region" description="Helical" evidence="6">
    <location>
        <begin position="70"/>
        <end position="92"/>
    </location>
</feature>
<protein>
    <submittedName>
        <fullName evidence="7">Energy-coupling factor transporter transmembrane protein EcfT</fullName>
    </submittedName>
</protein>
<dbReference type="GO" id="GO:0005886">
    <property type="term" value="C:plasma membrane"/>
    <property type="evidence" value="ECO:0007669"/>
    <property type="project" value="UniProtKB-ARBA"/>
</dbReference>
<evidence type="ECO:0000256" key="1">
    <source>
        <dbReference type="ARBA" id="ARBA00004141"/>
    </source>
</evidence>
<keyword evidence="3 6" id="KW-0812">Transmembrane</keyword>
<dbReference type="EMBL" id="JABZRA010000093">
    <property type="protein sequence ID" value="MBF1273109.1"/>
    <property type="molecule type" value="Genomic_DNA"/>
</dbReference>
<proteinExistence type="predicted"/>
<dbReference type="Proteomes" id="UP000775770">
    <property type="component" value="Unassembled WGS sequence"/>
</dbReference>
<feature type="transmembrane region" description="Helical" evidence="6">
    <location>
        <begin position="98"/>
        <end position="120"/>
    </location>
</feature>
<feature type="transmembrane region" description="Helical" evidence="6">
    <location>
        <begin position="223"/>
        <end position="243"/>
    </location>
</feature>
<dbReference type="CDD" id="cd16914">
    <property type="entry name" value="EcfT"/>
    <property type="match status" value="1"/>
</dbReference>
<evidence type="ECO:0000256" key="6">
    <source>
        <dbReference type="SAM" id="Phobius"/>
    </source>
</evidence>
<reference evidence="7" key="1">
    <citation type="submission" date="2020-04" db="EMBL/GenBank/DDBJ databases">
        <title>Deep metagenomics examines the oral microbiome during advanced dental caries in children, revealing novel taxa and co-occurrences with host molecules.</title>
        <authorList>
            <person name="Baker J.L."/>
            <person name="Morton J.T."/>
            <person name="Dinis M."/>
            <person name="Alvarez R."/>
            <person name="Tran N.C."/>
            <person name="Knight R."/>
            <person name="Edlund A."/>
        </authorList>
    </citation>
    <scope>NUCLEOTIDE SEQUENCE</scope>
    <source>
        <strain evidence="7">JCVI_38_bin.19</strain>
    </source>
</reference>
<evidence type="ECO:0000256" key="3">
    <source>
        <dbReference type="ARBA" id="ARBA00022692"/>
    </source>
</evidence>
<dbReference type="Pfam" id="PF02361">
    <property type="entry name" value="CbiQ"/>
    <property type="match status" value="1"/>
</dbReference>
<dbReference type="RefSeq" id="WP_304072149.1">
    <property type="nucleotide sequence ID" value="NZ_JABZRA010000093.1"/>
</dbReference>
<keyword evidence="5 6" id="KW-0472">Membrane</keyword>
<evidence type="ECO:0000256" key="5">
    <source>
        <dbReference type="ARBA" id="ARBA00023136"/>
    </source>
</evidence>
<evidence type="ECO:0000313" key="8">
    <source>
        <dbReference type="Proteomes" id="UP000775770"/>
    </source>
</evidence>
<sequence>MQNKSNLEHSVREKPWEEKRNPFNPNPISKLLVLLFLGFTIMNYLPFYGEWAVVLLFSVFFFLNGFRRTALFAPLVFAALCFIPGYSAQYFMPVPLRILFSFLYIFRLLFLPYLAGSFFMRTSDVGAILSSMDFLHIPQCISIPIAVMFRFFPAFTEEKKAIERAMKIRGIQTWNPMQNLLYVSIPLLIISANIAEDIAKAAECKCIENPVKKTRYNTVRLQIVDAVFLFSILLILGLSYFGVR</sequence>
<evidence type="ECO:0000256" key="4">
    <source>
        <dbReference type="ARBA" id="ARBA00022989"/>
    </source>
</evidence>
<comment type="caution">
    <text evidence="7">The sequence shown here is derived from an EMBL/GenBank/DDBJ whole genome shotgun (WGS) entry which is preliminary data.</text>
</comment>